<sequence>MKRQLPVFILLTFFVSLCLVGGSLTMAADMSGNPAQVLEIEGRVLAIDIERSVLTIRDQDRQRHNIHSGMDTIFVGFNSLNELGKKQEVKLWYQVDADGLKAIKIEKKLDVGCG</sequence>
<gene>
    <name evidence="1" type="ORF">H8E79_04275</name>
</gene>
<dbReference type="Proteomes" id="UP000599024">
    <property type="component" value="Unassembled WGS sequence"/>
</dbReference>
<name>A0A8J6N651_9BACT</name>
<dbReference type="EMBL" id="JACNLK010000035">
    <property type="protein sequence ID" value="MBC8208368.1"/>
    <property type="molecule type" value="Genomic_DNA"/>
</dbReference>
<dbReference type="AlphaFoldDB" id="A0A8J6N651"/>
<reference evidence="1 2" key="1">
    <citation type="submission" date="2020-08" db="EMBL/GenBank/DDBJ databases">
        <title>Bridging the membrane lipid divide: bacteria of the FCB group superphylum have the potential to synthesize archaeal ether lipids.</title>
        <authorList>
            <person name="Villanueva L."/>
            <person name="Von Meijenfeldt F.A.B."/>
            <person name="Westbye A.B."/>
            <person name="Yadav S."/>
            <person name="Hopmans E.C."/>
            <person name="Dutilh B.E."/>
            <person name="Sinninghe Damste J.S."/>
        </authorList>
    </citation>
    <scope>NUCLEOTIDE SEQUENCE [LARGE SCALE GENOMIC DNA]</scope>
    <source>
        <strain evidence="1">NIOZ-UU81</strain>
    </source>
</reference>
<accession>A0A8J6N651</accession>
<organism evidence="1 2">
    <name type="scientific">Candidatus Desulfatifera sulfidica</name>
    <dbReference type="NCBI Taxonomy" id="2841691"/>
    <lineage>
        <taxon>Bacteria</taxon>
        <taxon>Pseudomonadati</taxon>
        <taxon>Thermodesulfobacteriota</taxon>
        <taxon>Desulfobulbia</taxon>
        <taxon>Desulfobulbales</taxon>
        <taxon>Desulfobulbaceae</taxon>
        <taxon>Candidatus Desulfatifera</taxon>
    </lineage>
</organism>
<evidence type="ECO:0000313" key="2">
    <source>
        <dbReference type="Proteomes" id="UP000599024"/>
    </source>
</evidence>
<proteinExistence type="predicted"/>
<evidence type="ECO:0000313" key="1">
    <source>
        <dbReference type="EMBL" id="MBC8208368.1"/>
    </source>
</evidence>
<comment type="caution">
    <text evidence="1">The sequence shown here is derived from an EMBL/GenBank/DDBJ whole genome shotgun (WGS) entry which is preliminary data.</text>
</comment>
<protein>
    <submittedName>
        <fullName evidence="1">Uncharacterized protein</fullName>
    </submittedName>
</protein>